<proteinExistence type="inferred from homology"/>
<dbReference type="SUPFAM" id="SSF53850">
    <property type="entry name" value="Periplasmic binding protein-like II"/>
    <property type="match status" value="1"/>
</dbReference>
<dbReference type="SUPFAM" id="SSF46785">
    <property type="entry name" value="Winged helix' DNA-binding domain"/>
    <property type="match status" value="1"/>
</dbReference>
<evidence type="ECO:0000256" key="1">
    <source>
        <dbReference type="ARBA" id="ARBA00009437"/>
    </source>
</evidence>
<comment type="similarity">
    <text evidence="1">Belongs to the LysR transcriptional regulatory family.</text>
</comment>
<sequence>MSANLEYYKIFYYVAKYRSFTRAAEILVSSQPSVSRTIKMLEQDLNCTLFTRTQKGVTLTPEGVDLYQHIRVAYEEILAGEETVKRECGLEEGSIYMGANETALHCFLFEQLESFRQKYPAIKLRIQSSTTPDAMHMLKERAIELAVVSGPVEAEHKMRKTAVGEFQDILIGGPRFRQLARRTLRLEALTRYPLILLSRGTKTRDFYEDFFQQYGLSVEPDIEVASADLILPMVIHNLGIGFLPREIARPELEKGTVVELQLEEDIPPRKIFLLEDLERKLSVAAEQLKEMITRQKEE</sequence>
<dbReference type="InterPro" id="IPR050950">
    <property type="entry name" value="HTH-type_LysR_regulators"/>
</dbReference>
<keyword evidence="3" id="KW-0238">DNA-binding</keyword>
<dbReference type="PANTHER" id="PTHR30419:SF8">
    <property type="entry name" value="NITROGEN ASSIMILATION TRANSCRIPTIONAL ACTIVATOR-RELATED"/>
    <property type="match status" value="1"/>
</dbReference>
<dbReference type="GO" id="GO:0005829">
    <property type="term" value="C:cytosol"/>
    <property type="evidence" value="ECO:0007669"/>
    <property type="project" value="TreeGrafter"/>
</dbReference>
<dbReference type="EMBL" id="DVHU01000065">
    <property type="protein sequence ID" value="HIR93253.1"/>
    <property type="molecule type" value="Genomic_DNA"/>
</dbReference>
<evidence type="ECO:0000256" key="3">
    <source>
        <dbReference type="ARBA" id="ARBA00023125"/>
    </source>
</evidence>
<dbReference type="PANTHER" id="PTHR30419">
    <property type="entry name" value="HTH-TYPE TRANSCRIPTIONAL REGULATOR YBHD"/>
    <property type="match status" value="1"/>
</dbReference>
<dbReference type="Pfam" id="PF03466">
    <property type="entry name" value="LysR_substrate"/>
    <property type="match status" value="1"/>
</dbReference>
<evidence type="ECO:0000256" key="4">
    <source>
        <dbReference type="ARBA" id="ARBA00023163"/>
    </source>
</evidence>
<dbReference type="InterPro" id="IPR036388">
    <property type="entry name" value="WH-like_DNA-bd_sf"/>
</dbReference>
<dbReference type="Proteomes" id="UP000886841">
    <property type="component" value="Unassembled WGS sequence"/>
</dbReference>
<dbReference type="InterPro" id="IPR000847">
    <property type="entry name" value="LysR_HTH_N"/>
</dbReference>
<reference evidence="6" key="1">
    <citation type="submission" date="2020-10" db="EMBL/GenBank/DDBJ databases">
        <authorList>
            <person name="Gilroy R."/>
        </authorList>
    </citation>
    <scope>NUCLEOTIDE SEQUENCE</scope>
    <source>
        <strain evidence="6">ChiSxjej1B13-7041</strain>
    </source>
</reference>
<dbReference type="Gene3D" id="1.10.10.10">
    <property type="entry name" value="Winged helix-like DNA-binding domain superfamily/Winged helix DNA-binding domain"/>
    <property type="match status" value="1"/>
</dbReference>
<dbReference type="AlphaFoldDB" id="A0A9D1JFS4"/>
<reference evidence="6" key="2">
    <citation type="journal article" date="2021" name="PeerJ">
        <title>Extensive microbial diversity within the chicken gut microbiome revealed by metagenomics and culture.</title>
        <authorList>
            <person name="Gilroy R."/>
            <person name="Ravi A."/>
            <person name="Getino M."/>
            <person name="Pursley I."/>
            <person name="Horton D.L."/>
            <person name="Alikhan N.F."/>
            <person name="Baker D."/>
            <person name="Gharbi K."/>
            <person name="Hall N."/>
            <person name="Watson M."/>
            <person name="Adriaenssens E.M."/>
            <person name="Foster-Nyarko E."/>
            <person name="Jarju S."/>
            <person name="Secka A."/>
            <person name="Antonio M."/>
            <person name="Oren A."/>
            <person name="Chaudhuri R.R."/>
            <person name="La Ragione R."/>
            <person name="Hildebrand F."/>
            <person name="Pallen M.J."/>
        </authorList>
    </citation>
    <scope>NUCLEOTIDE SEQUENCE</scope>
    <source>
        <strain evidence="6">ChiSxjej1B13-7041</strain>
    </source>
</reference>
<evidence type="ECO:0000256" key="2">
    <source>
        <dbReference type="ARBA" id="ARBA00023015"/>
    </source>
</evidence>
<dbReference type="InterPro" id="IPR005119">
    <property type="entry name" value="LysR_subst-bd"/>
</dbReference>
<dbReference type="Gene3D" id="3.40.190.290">
    <property type="match status" value="1"/>
</dbReference>
<keyword evidence="4" id="KW-0804">Transcription</keyword>
<dbReference type="Pfam" id="PF00126">
    <property type="entry name" value="HTH_1"/>
    <property type="match status" value="1"/>
</dbReference>
<protein>
    <submittedName>
        <fullName evidence="6">LysR family transcriptional regulator</fullName>
    </submittedName>
</protein>
<dbReference type="GO" id="GO:0003677">
    <property type="term" value="F:DNA binding"/>
    <property type="evidence" value="ECO:0007669"/>
    <property type="project" value="UniProtKB-KW"/>
</dbReference>
<evidence type="ECO:0000313" key="6">
    <source>
        <dbReference type="EMBL" id="HIR93253.1"/>
    </source>
</evidence>
<dbReference type="InterPro" id="IPR036390">
    <property type="entry name" value="WH_DNA-bd_sf"/>
</dbReference>
<name>A0A9D1JFS4_9FIRM</name>
<keyword evidence="2" id="KW-0805">Transcription regulation</keyword>
<organism evidence="6 7">
    <name type="scientific">Candidatus Egerieimonas intestinavium</name>
    <dbReference type="NCBI Taxonomy" id="2840777"/>
    <lineage>
        <taxon>Bacteria</taxon>
        <taxon>Bacillati</taxon>
        <taxon>Bacillota</taxon>
        <taxon>Clostridia</taxon>
        <taxon>Lachnospirales</taxon>
        <taxon>Lachnospiraceae</taxon>
        <taxon>Lachnospiraceae incertae sedis</taxon>
        <taxon>Candidatus Egerieimonas</taxon>
    </lineage>
</organism>
<dbReference type="CDD" id="cd05466">
    <property type="entry name" value="PBP2_LTTR_substrate"/>
    <property type="match status" value="1"/>
</dbReference>
<dbReference type="PRINTS" id="PR00039">
    <property type="entry name" value="HTHLYSR"/>
</dbReference>
<feature type="domain" description="HTH lysR-type" evidence="5">
    <location>
        <begin position="9"/>
        <end position="60"/>
    </location>
</feature>
<accession>A0A9D1JFS4</accession>
<evidence type="ECO:0000313" key="7">
    <source>
        <dbReference type="Proteomes" id="UP000886841"/>
    </source>
</evidence>
<dbReference type="PROSITE" id="PS50931">
    <property type="entry name" value="HTH_LYSR"/>
    <property type="match status" value="1"/>
</dbReference>
<dbReference type="FunFam" id="1.10.10.10:FF:000001">
    <property type="entry name" value="LysR family transcriptional regulator"/>
    <property type="match status" value="1"/>
</dbReference>
<evidence type="ECO:0000259" key="5">
    <source>
        <dbReference type="PROSITE" id="PS50931"/>
    </source>
</evidence>
<gene>
    <name evidence="6" type="ORF">IAB98_07550</name>
</gene>
<comment type="caution">
    <text evidence="6">The sequence shown here is derived from an EMBL/GenBank/DDBJ whole genome shotgun (WGS) entry which is preliminary data.</text>
</comment>
<dbReference type="GO" id="GO:0003700">
    <property type="term" value="F:DNA-binding transcription factor activity"/>
    <property type="evidence" value="ECO:0007669"/>
    <property type="project" value="InterPro"/>
</dbReference>